<accession>A0A6A5ZNW2</accession>
<dbReference type="AlphaFoldDB" id="A0A6A5ZNW2"/>
<sequence length="393" mass="45721">MPPLKEPHQEESDQKVRYKPVVEVDWLAYPYLSPTFPYIPTYTSDSDESEWSGDYCGDHYWWMRSGFLPQSAYKLLHWYNRCHKKSPNEHVPMHVLLRTRFQPVVDLNDPETQQVIGRIRESMESLQKQWEERETCKFLKDTITQFKDGFIPIRRIICLGFGPFRESPRQEPLHQHLAAVTIASSIDALNASLYPDSPPPPVEIIAQDPAYGPVEKLLFPELGRKITFVDDPDGILAVDKHTLIIAPYSPIFFPFMQILSDLFWNTPPDERPAGFMFDNADTYRTLEQKTHGVSGRARLTPRAAKFLASNYTHLDYQTWHIVWMFRYAETDESRAIQLNDSVMHFDMALDQGHLLGPAEQWEGASSPVVWNPDYWFWQSHIFLRGEIGEKTET</sequence>
<evidence type="ECO:0000259" key="1">
    <source>
        <dbReference type="Pfam" id="PF07985"/>
    </source>
</evidence>
<dbReference type="EMBL" id="ML977313">
    <property type="protein sequence ID" value="KAF2120577.1"/>
    <property type="molecule type" value="Genomic_DNA"/>
</dbReference>
<dbReference type="Pfam" id="PF07985">
    <property type="entry name" value="SRR1"/>
    <property type="match status" value="1"/>
</dbReference>
<organism evidence="2 3">
    <name type="scientific">Lophiotrema nucula</name>
    <dbReference type="NCBI Taxonomy" id="690887"/>
    <lineage>
        <taxon>Eukaryota</taxon>
        <taxon>Fungi</taxon>
        <taxon>Dikarya</taxon>
        <taxon>Ascomycota</taxon>
        <taxon>Pezizomycotina</taxon>
        <taxon>Dothideomycetes</taxon>
        <taxon>Pleosporomycetidae</taxon>
        <taxon>Pleosporales</taxon>
        <taxon>Lophiotremataceae</taxon>
        <taxon>Lophiotrema</taxon>
    </lineage>
</organism>
<evidence type="ECO:0000313" key="2">
    <source>
        <dbReference type="EMBL" id="KAF2120577.1"/>
    </source>
</evidence>
<reference evidence="2" key="1">
    <citation type="journal article" date="2020" name="Stud. Mycol.">
        <title>101 Dothideomycetes genomes: a test case for predicting lifestyles and emergence of pathogens.</title>
        <authorList>
            <person name="Haridas S."/>
            <person name="Albert R."/>
            <person name="Binder M."/>
            <person name="Bloem J."/>
            <person name="Labutti K."/>
            <person name="Salamov A."/>
            <person name="Andreopoulos B."/>
            <person name="Baker S."/>
            <person name="Barry K."/>
            <person name="Bills G."/>
            <person name="Bluhm B."/>
            <person name="Cannon C."/>
            <person name="Castanera R."/>
            <person name="Culley D."/>
            <person name="Daum C."/>
            <person name="Ezra D."/>
            <person name="Gonzalez J."/>
            <person name="Henrissat B."/>
            <person name="Kuo A."/>
            <person name="Liang C."/>
            <person name="Lipzen A."/>
            <person name="Lutzoni F."/>
            <person name="Magnuson J."/>
            <person name="Mondo S."/>
            <person name="Nolan M."/>
            <person name="Ohm R."/>
            <person name="Pangilinan J."/>
            <person name="Park H.-J."/>
            <person name="Ramirez L."/>
            <person name="Alfaro M."/>
            <person name="Sun H."/>
            <person name="Tritt A."/>
            <person name="Yoshinaga Y."/>
            <person name="Zwiers L.-H."/>
            <person name="Turgeon B."/>
            <person name="Goodwin S."/>
            <person name="Spatafora J."/>
            <person name="Crous P."/>
            <person name="Grigoriev I."/>
        </authorList>
    </citation>
    <scope>NUCLEOTIDE SEQUENCE</scope>
    <source>
        <strain evidence="2">CBS 627.86</strain>
    </source>
</reference>
<feature type="domain" description="SRR1-like" evidence="1">
    <location>
        <begin position="142"/>
        <end position="287"/>
    </location>
</feature>
<protein>
    <recommendedName>
        <fullName evidence="1">SRR1-like domain-containing protein</fullName>
    </recommendedName>
</protein>
<dbReference type="Proteomes" id="UP000799770">
    <property type="component" value="Unassembled WGS sequence"/>
</dbReference>
<dbReference type="OrthoDB" id="5230585at2759"/>
<keyword evidence="3" id="KW-1185">Reference proteome</keyword>
<dbReference type="PANTHER" id="PTHR42080">
    <property type="entry name" value="SRR1 DOMAIN-CONTAINING PROTEIN"/>
    <property type="match status" value="1"/>
</dbReference>
<dbReference type="InterPro" id="IPR012942">
    <property type="entry name" value="SRR1-like"/>
</dbReference>
<gene>
    <name evidence="2" type="ORF">BDV96DRAFT_269948</name>
</gene>
<proteinExistence type="predicted"/>
<evidence type="ECO:0000313" key="3">
    <source>
        <dbReference type="Proteomes" id="UP000799770"/>
    </source>
</evidence>
<dbReference type="PANTHER" id="PTHR42080:SF1">
    <property type="entry name" value="SRR1-LIKE DOMAIN-CONTAINING PROTEIN"/>
    <property type="match status" value="1"/>
</dbReference>
<name>A0A6A5ZNW2_9PLEO</name>